<keyword evidence="9" id="KW-0234">DNA repair</keyword>
<keyword evidence="15" id="KW-1185">Reference proteome</keyword>
<dbReference type="STRING" id="1764295.A0A5B8MBX0"/>
<evidence type="ECO:0000256" key="3">
    <source>
        <dbReference type="ARBA" id="ARBA00022634"/>
    </source>
</evidence>
<dbReference type="GO" id="GO:0046872">
    <property type="term" value="F:metal ion binding"/>
    <property type="evidence" value="ECO:0007669"/>
    <property type="project" value="UniProtKB-KW"/>
</dbReference>
<protein>
    <recommendedName>
        <fullName evidence="11">DNA polymerase eta</fullName>
    </recommendedName>
</protein>
<dbReference type="Pfam" id="PF21999">
    <property type="entry name" value="IMS_HHH_1"/>
    <property type="match status" value="1"/>
</dbReference>
<dbReference type="Gene3D" id="3.40.1170.60">
    <property type="match status" value="1"/>
</dbReference>
<evidence type="ECO:0000256" key="10">
    <source>
        <dbReference type="ARBA" id="ARBA00023242"/>
    </source>
</evidence>
<sequence>MGGYKVILHLDLDAFYAQVEHRRLGIDRSVPLAVQQWAGLIAVNYAARSRGVGRFCDIQEAKSRCPDLKLVHVETIGNTSDGRMGGVAANKATSKACLNRYRSASTEVLKAMQRFSDVLLIERASIDEWYIDATALVEERLEGVEEGGSCSLDWRESHVCKGASLNASLDCDVRLIVGAKLCKEIRDAVKAETEYEMSAGISHNKMLSKLASAMNKPNMQTIVPSSAVEALMDLDYTEINGLGGKLGEKLKTLYPNLKTSRDLQTIGQEDLARSLGQKTGAWIHALCRGEVDEPVKPNLLPKSLNACKSFPASPIEQVHKWLLILAEELADRIEQDRQDFARMPRFLVLHARGAVHFRDHSSQSPMPKSATRDRLYEVGLKLFEKIQGECLPCSRLALGANSFVFDQKDMKKMDTYFVASASEPGNSGALGKRKNIGTSALVEKKKGKAQCKPFFAPAAPSKQPGGCRATESEGEGSRDGIDLNAVDISQQKYILSMIKGAQGPAANSSASKRKSSGGQSNLGQFFATRSSSQDL</sequence>
<evidence type="ECO:0000256" key="2">
    <source>
        <dbReference type="ARBA" id="ARBA00010945"/>
    </source>
</evidence>
<dbReference type="GO" id="GO:0042276">
    <property type="term" value="P:error-prone translesion synthesis"/>
    <property type="evidence" value="ECO:0007669"/>
    <property type="project" value="TreeGrafter"/>
</dbReference>
<evidence type="ECO:0000256" key="7">
    <source>
        <dbReference type="ARBA" id="ARBA00022763"/>
    </source>
</evidence>
<dbReference type="Pfam" id="PF00817">
    <property type="entry name" value="IMS"/>
    <property type="match status" value="1"/>
</dbReference>
<dbReference type="InterPro" id="IPR036775">
    <property type="entry name" value="DNA_pol_Y-fam_lit_finger_sf"/>
</dbReference>
<dbReference type="GO" id="GO:0005634">
    <property type="term" value="C:nucleus"/>
    <property type="evidence" value="ECO:0007669"/>
    <property type="project" value="UniProtKB-SubCell"/>
</dbReference>
<keyword evidence="6" id="KW-0479">Metal-binding</keyword>
<name>A0A5B8MBX0_9CHLO</name>
<dbReference type="FunFam" id="3.40.1170.60:FF:000003">
    <property type="entry name" value="DNA polymerase eta"/>
    <property type="match status" value="1"/>
</dbReference>
<evidence type="ECO:0000313" key="15">
    <source>
        <dbReference type="Proteomes" id="UP000316726"/>
    </source>
</evidence>
<evidence type="ECO:0000313" key="14">
    <source>
        <dbReference type="EMBL" id="QDZ17631.1"/>
    </source>
</evidence>
<dbReference type="GO" id="GO:0003887">
    <property type="term" value="F:DNA-directed DNA polymerase activity"/>
    <property type="evidence" value="ECO:0007669"/>
    <property type="project" value="InterPro"/>
</dbReference>
<keyword evidence="8" id="KW-0460">Magnesium</keyword>
<dbReference type="InterPro" id="IPR043502">
    <property type="entry name" value="DNA/RNA_pol_sf"/>
</dbReference>
<dbReference type="Gene3D" id="1.10.150.20">
    <property type="entry name" value="5' to 3' exonuclease, C-terminal subdomain"/>
    <property type="match status" value="1"/>
</dbReference>
<feature type="compositionally biased region" description="Polar residues" evidence="12">
    <location>
        <begin position="521"/>
        <end position="535"/>
    </location>
</feature>
<dbReference type="AlphaFoldDB" id="A0A5B8MBX0"/>
<dbReference type="Gene3D" id="3.30.70.270">
    <property type="match status" value="1"/>
</dbReference>
<dbReference type="GO" id="GO:0003684">
    <property type="term" value="F:damaged DNA binding"/>
    <property type="evidence" value="ECO:0007669"/>
    <property type="project" value="InterPro"/>
</dbReference>
<evidence type="ECO:0000256" key="6">
    <source>
        <dbReference type="ARBA" id="ARBA00022723"/>
    </source>
</evidence>
<feature type="region of interest" description="Disordered" evidence="12">
    <location>
        <begin position="454"/>
        <end position="482"/>
    </location>
</feature>
<dbReference type="EMBL" id="CP031034">
    <property type="protein sequence ID" value="QDZ17631.1"/>
    <property type="molecule type" value="Genomic_DNA"/>
</dbReference>
<dbReference type="PANTHER" id="PTHR45873:SF1">
    <property type="entry name" value="DNA POLYMERASE ETA"/>
    <property type="match status" value="1"/>
</dbReference>
<dbReference type="Proteomes" id="UP000316726">
    <property type="component" value="Chromosome 1"/>
</dbReference>
<evidence type="ECO:0000256" key="9">
    <source>
        <dbReference type="ARBA" id="ARBA00023204"/>
    </source>
</evidence>
<dbReference type="GO" id="GO:0005657">
    <property type="term" value="C:replication fork"/>
    <property type="evidence" value="ECO:0007669"/>
    <property type="project" value="TreeGrafter"/>
</dbReference>
<dbReference type="InterPro" id="IPR043128">
    <property type="entry name" value="Rev_trsase/Diguanyl_cyclase"/>
</dbReference>
<dbReference type="InterPro" id="IPR052230">
    <property type="entry name" value="DNA_polymerase_eta"/>
</dbReference>
<keyword evidence="7" id="KW-0227">DNA damage</keyword>
<dbReference type="InterPro" id="IPR001126">
    <property type="entry name" value="UmuC"/>
</dbReference>
<feature type="domain" description="UmuC" evidence="13">
    <location>
        <begin position="7"/>
        <end position="243"/>
    </location>
</feature>
<reference evidence="14 15" key="1">
    <citation type="submission" date="2018-07" db="EMBL/GenBank/DDBJ databases">
        <title>The complete nuclear genome of the prasinophyte Chloropicon primus (CCMP1205).</title>
        <authorList>
            <person name="Pombert J.-F."/>
            <person name="Otis C."/>
            <person name="Turmel M."/>
            <person name="Lemieux C."/>
        </authorList>
    </citation>
    <scope>NUCLEOTIDE SEQUENCE [LARGE SCALE GENOMIC DNA]</scope>
    <source>
        <strain evidence="14 15">CCMP1205</strain>
    </source>
</reference>
<proteinExistence type="inferred from homology"/>
<dbReference type="SUPFAM" id="SSF100879">
    <property type="entry name" value="Lesion bypass DNA polymerase (Y-family), little finger domain"/>
    <property type="match status" value="1"/>
</dbReference>
<evidence type="ECO:0000256" key="12">
    <source>
        <dbReference type="SAM" id="MobiDB-lite"/>
    </source>
</evidence>
<comment type="subcellular location">
    <subcellularLocation>
        <location evidence="1">Nucleus</location>
    </subcellularLocation>
</comment>
<evidence type="ECO:0000256" key="11">
    <source>
        <dbReference type="ARBA" id="ARBA00044975"/>
    </source>
</evidence>
<dbReference type="InterPro" id="IPR017961">
    <property type="entry name" value="DNA_pol_Y-fam_little_finger"/>
</dbReference>
<dbReference type="PROSITE" id="PS50173">
    <property type="entry name" value="UMUC"/>
    <property type="match status" value="1"/>
</dbReference>
<dbReference type="OrthoDB" id="5723at2759"/>
<evidence type="ECO:0000256" key="1">
    <source>
        <dbReference type="ARBA" id="ARBA00004123"/>
    </source>
</evidence>
<organism evidence="14 15">
    <name type="scientific">Chloropicon primus</name>
    <dbReference type="NCBI Taxonomy" id="1764295"/>
    <lineage>
        <taxon>Eukaryota</taxon>
        <taxon>Viridiplantae</taxon>
        <taxon>Chlorophyta</taxon>
        <taxon>Chloropicophyceae</taxon>
        <taxon>Chloropicales</taxon>
        <taxon>Chloropicaceae</taxon>
        <taxon>Chloropicon</taxon>
    </lineage>
</organism>
<feature type="region of interest" description="Disordered" evidence="12">
    <location>
        <begin position="503"/>
        <end position="535"/>
    </location>
</feature>
<gene>
    <name evidence="14" type="ORF">A3770_01p01490</name>
</gene>
<dbReference type="GO" id="GO:0035861">
    <property type="term" value="C:site of double-strand break"/>
    <property type="evidence" value="ECO:0007669"/>
    <property type="project" value="TreeGrafter"/>
</dbReference>
<keyword evidence="10" id="KW-0539">Nucleus</keyword>
<dbReference type="Pfam" id="PF11799">
    <property type="entry name" value="IMS_C"/>
    <property type="match status" value="1"/>
</dbReference>
<evidence type="ECO:0000259" key="13">
    <source>
        <dbReference type="PROSITE" id="PS50173"/>
    </source>
</evidence>
<evidence type="ECO:0000256" key="8">
    <source>
        <dbReference type="ARBA" id="ARBA00022842"/>
    </source>
</evidence>
<dbReference type="InterPro" id="IPR053848">
    <property type="entry name" value="IMS_HHH_1"/>
</dbReference>
<dbReference type="GO" id="GO:0009314">
    <property type="term" value="P:response to radiation"/>
    <property type="evidence" value="ECO:0007669"/>
    <property type="project" value="TreeGrafter"/>
</dbReference>
<comment type="similarity">
    <text evidence="2">Belongs to the DNA polymerase type-Y family.</text>
</comment>
<keyword evidence="5" id="KW-0548">Nucleotidyltransferase</keyword>
<dbReference type="SUPFAM" id="SSF56672">
    <property type="entry name" value="DNA/RNA polymerases"/>
    <property type="match status" value="1"/>
</dbReference>
<keyword evidence="4" id="KW-0808">Transferase</keyword>
<keyword evidence="3" id="KW-0237">DNA synthesis</keyword>
<evidence type="ECO:0000256" key="5">
    <source>
        <dbReference type="ARBA" id="ARBA00022695"/>
    </source>
</evidence>
<dbReference type="Gene3D" id="3.30.1490.100">
    <property type="entry name" value="DNA polymerase, Y-family, little finger domain"/>
    <property type="match status" value="1"/>
</dbReference>
<evidence type="ECO:0000256" key="4">
    <source>
        <dbReference type="ARBA" id="ARBA00022679"/>
    </source>
</evidence>
<dbReference type="GO" id="GO:0006281">
    <property type="term" value="P:DNA repair"/>
    <property type="evidence" value="ECO:0007669"/>
    <property type="project" value="UniProtKB-KW"/>
</dbReference>
<accession>A0A5B8MBX0</accession>
<dbReference type="PANTHER" id="PTHR45873">
    <property type="entry name" value="DNA POLYMERASE ETA"/>
    <property type="match status" value="1"/>
</dbReference>